<gene>
    <name evidence="2" type="ORF">RYS15_04890</name>
</gene>
<dbReference type="SUPFAM" id="SSF46894">
    <property type="entry name" value="C-terminal effector domain of the bipartite response regulators"/>
    <property type="match status" value="1"/>
</dbReference>
<proteinExistence type="predicted"/>
<name>A0ABU3VV17_9GAMM</name>
<evidence type="ECO:0000313" key="2">
    <source>
        <dbReference type="EMBL" id="MDV2078005.1"/>
    </source>
</evidence>
<dbReference type="Pfam" id="PF00196">
    <property type="entry name" value="GerE"/>
    <property type="match status" value="1"/>
</dbReference>
<dbReference type="PROSITE" id="PS50112">
    <property type="entry name" value="PAS"/>
    <property type="match status" value="1"/>
</dbReference>
<dbReference type="RefSeq" id="WP_316972855.1">
    <property type="nucleotide sequence ID" value="NZ_JAWIIJ010000002.1"/>
</dbReference>
<dbReference type="Proteomes" id="UP001269819">
    <property type="component" value="Unassembled WGS sequence"/>
</dbReference>
<dbReference type="InterPro" id="IPR035965">
    <property type="entry name" value="PAS-like_dom_sf"/>
</dbReference>
<evidence type="ECO:0000313" key="3">
    <source>
        <dbReference type="Proteomes" id="UP001269819"/>
    </source>
</evidence>
<dbReference type="SUPFAM" id="SSF55785">
    <property type="entry name" value="PYP-like sensor domain (PAS domain)"/>
    <property type="match status" value="1"/>
</dbReference>
<dbReference type="InterPro" id="IPR016032">
    <property type="entry name" value="Sig_transdc_resp-reg_C-effctor"/>
</dbReference>
<dbReference type="Gene3D" id="3.30.450.20">
    <property type="entry name" value="PAS domain"/>
    <property type="match status" value="1"/>
</dbReference>
<dbReference type="EMBL" id="JAWIIJ010000002">
    <property type="protein sequence ID" value="MDV2078005.1"/>
    <property type="molecule type" value="Genomic_DNA"/>
</dbReference>
<dbReference type="InterPro" id="IPR036388">
    <property type="entry name" value="WH-like_DNA-bd_sf"/>
</dbReference>
<comment type="caution">
    <text evidence="2">The sequence shown here is derived from an EMBL/GenBank/DDBJ whole genome shotgun (WGS) entry which is preliminary data.</text>
</comment>
<keyword evidence="3" id="KW-1185">Reference proteome</keyword>
<feature type="domain" description="PAS" evidence="1">
    <location>
        <begin position="177"/>
        <end position="213"/>
    </location>
</feature>
<accession>A0ABU3VV17</accession>
<dbReference type="SMART" id="SM00421">
    <property type="entry name" value="HTH_LUXR"/>
    <property type="match status" value="1"/>
</dbReference>
<sequence>MHRSPDFQSHLELIYQAIGSPGRWQALIETLKLDINASMGLFSLEDKHTGKPLHILSSGFDNRDLETYSEHFYDMDIWSKRLFEIERPQFVTSDEMMSLRDFKRTEVYNDYARPLDIHHATGNYLITEGNAVLRVAFQRSQSQGPFQTAETDHLTQLRPHIQRAITIQGDLDRSHSSEHHHKALLDNLGNAALVLDVHGTILYHNDAADRLVGSGSDLIAVRGRLHPRNPDLRSQFGLALREVTQQLQPVRYVHTPDFRLILELSPFQWRQSLLGVPIATSMCALVKIKGRHPAPVEAIQRLQLAFGLSGREANVGYWLTRGYTPERIAEQENRTVHTVRSQIKSMTRKLQAAGQMELALVLSQVLS</sequence>
<organism evidence="2 3">
    <name type="scientific">Marinobacter xestospongiae</name>
    <dbReference type="NCBI Taxonomy" id="994319"/>
    <lineage>
        <taxon>Bacteria</taxon>
        <taxon>Pseudomonadati</taxon>
        <taxon>Pseudomonadota</taxon>
        <taxon>Gammaproteobacteria</taxon>
        <taxon>Pseudomonadales</taxon>
        <taxon>Marinobacteraceae</taxon>
        <taxon>Marinobacter</taxon>
    </lineage>
</organism>
<dbReference type="InterPro" id="IPR000792">
    <property type="entry name" value="Tscrpt_reg_LuxR_C"/>
</dbReference>
<protein>
    <submittedName>
        <fullName evidence="2">LuxR C-terminal-related transcriptional regulator</fullName>
    </submittedName>
</protein>
<dbReference type="Gene3D" id="1.10.10.10">
    <property type="entry name" value="Winged helix-like DNA-binding domain superfamily/Winged helix DNA-binding domain"/>
    <property type="match status" value="1"/>
</dbReference>
<reference evidence="2 3" key="1">
    <citation type="submission" date="2023-10" db="EMBL/GenBank/DDBJ databases">
        <title>Characteristics and mechanism of a salt-tolerant marine origin heterotrophic nitrifying- aerobic denitrifying bacteria Marinobacter xestospongiae HN1.</title>
        <authorList>
            <person name="Qi R."/>
        </authorList>
    </citation>
    <scope>NUCLEOTIDE SEQUENCE [LARGE SCALE GENOMIC DNA]</scope>
    <source>
        <strain evidence="2 3">HN1</strain>
    </source>
</reference>
<dbReference type="InterPro" id="IPR000014">
    <property type="entry name" value="PAS"/>
</dbReference>
<evidence type="ECO:0000259" key="1">
    <source>
        <dbReference type="PROSITE" id="PS50112"/>
    </source>
</evidence>